<dbReference type="GO" id="GO:0005634">
    <property type="term" value="C:nucleus"/>
    <property type="evidence" value="ECO:0007669"/>
    <property type="project" value="UniProtKB-SubCell"/>
</dbReference>
<evidence type="ECO:0000256" key="1">
    <source>
        <dbReference type="ARBA" id="ARBA00004123"/>
    </source>
</evidence>
<organism evidence="8 9">
    <name type="scientific">Saxophila tyrrhenica</name>
    <dbReference type="NCBI Taxonomy" id="1690608"/>
    <lineage>
        <taxon>Eukaryota</taxon>
        <taxon>Fungi</taxon>
        <taxon>Dikarya</taxon>
        <taxon>Ascomycota</taxon>
        <taxon>Pezizomycotina</taxon>
        <taxon>Dothideomycetes</taxon>
        <taxon>Dothideomycetidae</taxon>
        <taxon>Mycosphaerellales</taxon>
        <taxon>Extremaceae</taxon>
        <taxon>Saxophila</taxon>
    </lineage>
</organism>
<dbReference type="CDD" id="cd12148">
    <property type="entry name" value="fungal_TF_MHR"/>
    <property type="match status" value="1"/>
</dbReference>
<evidence type="ECO:0000259" key="7">
    <source>
        <dbReference type="SMART" id="SM00906"/>
    </source>
</evidence>
<dbReference type="Proteomes" id="UP001337655">
    <property type="component" value="Unassembled WGS sequence"/>
</dbReference>
<dbReference type="InterPro" id="IPR051711">
    <property type="entry name" value="Stress_Response_Reg"/>
</dbReference>
<keyword evidence="2" id="KW-0805">Transcription regulation</keyword>
<dbReference type="GO" id="GO:0008270">
    <property type="term" value="F:zinc ion binding"/>
    <property type="evidence" value="ECO:0007669"/>
    <property type="project" value="InterPro"/>
</dbReference>
<evidence type="ECO:0000256" key="3">
    <source>
        <dbReference type="ARBA" id="ARBA00023125"/>
    </source>
</evidence>
<evidence type="ECO:0000256" key="5">
    <source>
        <dbReference type="ARBA" id="ARBA00023242"/>
    </source>
</evidence>
<dbReference type="PANTHER" id="PTHR47540">
    <property type="entry name" value="THIAMINE REPRESSIBLE GENES REGULATORY PROTEIN THI5"/>
    <property type="match status" value="1"/>
</dbReference>
<keyword evidence="4" id="KW-0804">Transcription</keyword>
<comment type="subcellular location">
    <subcellularLocation>
        <location evidence="1">Nucleus</location>
    </subcellularLocation>
</comment>
<dbReference type="GeneID" id="89921894"/>
<evidence type="ECO:0000313" key="8">
    <source>
        <dbReference type="EMBL" id="KAK5175405.1"/>
    </source>
</evidence>
<dbReference type="EMBL" id="JAVRRT010000001">
    <property type="protein sequence ID" value="KAK5175405.1"/>
    <property type="molecule type" value="Genomic_DNA"/>
</dbReference>
<evidence type="ECO:0000256" key="4">
    <source>
        <dbReference type="ARBA" id="ARBA00023163"/>
    </source>
</evidence>
<dbReference type="PANTHER" id="PTHR47540:SF3">
    <property type="entry name" value="ZN(II)2CYS6 TRANSCRIPTION FACTOR (EUROFUNG)"/>
    <property type="match status" value="1"/>
</dbReference>
<dbReference type="GO" id="GO:0006351">
    <property type="term" value="P:DNA-templated transcription"/>
    <property type="evidence" value="ECO:0007669"/>
    <property type="project" value="InterPro"/>
</dbReference>
<protein>
    <recommendedName>
        <fullName evidence="7">Xylanolytic transcriptional activator regulatory domain-containing protein</fullName>
    </recommendedName>
</protein>
<dbReference type="GO" id="GO:0043565">
    <property type="term" value="F:sequence-specific DNA binding"/>
    <property type="evidence" value="ECO:0007669"/>
    <property type="project" value="TreeGrafter"/>
</dbReference>
<feature type="transmembrane region" description="Helical" evidence="6">
    <location>
        <begin position="321"/>
        <end position="340"/>
    </location>
</feature>
<keyword evidence="6" id="KW-0812">Transmembrane</keyword>
<gene>
    <name evidence="8" type="ORF">LTR77_000544</name>
</gene>
<keyword evidence="5" id="KW-0539">Nucleus</keyword>
<name>A0AAV9PRN8_9PEZI</name>
<reference evidence="8 9" key="1">
    <citation type="submission" date="2023-08" db="EMBL/GenBank/DDBJ databases">
        <title>Black Yeasts Isolated from many extreme environments.</title>
        <authorList>
            <person name="Coleine C."/>
            <person name="Stajich J.E."/>
            <person name="Selbmann L."/>
        </authorList>
    </citation>
    <scope>NUCLEOTIDE SEQUENCE [LARGE SCALE GENOMIC DNA]</scope>
    <source>
        <strain evidence="8 9">CCFEE 5935</strain>
    </source>
</reference>
<feature type="domain" description="Xylanolytic transcriptional activator regulatory" evidence="7">
    <location>
        <begin position="101"/>
        <end position="176"/>
    </location>
</feature>
<evidence type="ECO:0000313" key="9">
    <source>
        <dbReference type="Proteomes" id="UP001337655"/>
    </source>
</evidence>
<keyword evidence="6" id="KW-1133">Transmembrane helix</keyword>
<dbReference type="RefSeq" id="XP_064664043.1">
    <property type="nucleotide sequence ID" value="XM_064797809.1"/>
</dbReference>
<keyword evidence="9" id="KW-1185">Reference proteome</keyword>
<dbReference type="Pfam" id="PF04082">
    <property type="entry name" value="Fungal_trans"/>
    <property type="match status" value="1"/>
</dbReference>
<proteinExistence type="predicted"/>
<keyword evidence="6" id="KW-0472">Membrane</keyword>
<sequence length="476" mass="52585">MPTYRFLHQPTVVEWLASYHSTTDGTNADYSLSSAQQAIVLMVLATAIFFQADDKAGVSEPYLRAAEMKLAQETGKVRLESVQARLAICIYLLHTSRPNQAWYTFGTTAQLIQALGMHRARASSGHQLDTIITECRKRTFWAASTLDAYLSCLLGRPPLINIDDVDQQFPAAADDDLITAGGVEANSLHRDPVIQGSIYHAKITCIVKKALREQYSVTKHPDAHKAKVAARLNGELKEWKASLPVILSGVVHPSSLIQVFQRQIAVLEMADSLALIMVNRPLLLVDASVENRSSVRVCLSAASTILNTAPGFVANRPTLPAFWFTQFVTFNALSIIYVWLIQRWRGRLPSLETPLTDNELYDKAETMQKHLADASQANAPNLRYSILLEELQQEAGRLIGKHTDARQASDSTHAPKEGYPDAAAVSTLEDSVFNHQTDTTSLVSLSGDDCFESDIFLQLDSFPFPDFDLEALGEIV</sequence>
<dbReference type="InterPro" id="IPR007219">
    <property type="entry name" value="XnlR_reg_dom"/>
</dbReference>
<comment type="caution">
    <text evidence="8">The sequence shown here is derived from an EMBL/GenBank/DDBJ whole genome shotgun (WGS) entry which is preliminary data.</text>
</comment>
<dbReference type="AlphaFoldDB" id="A0AAV9PRN8"/>
<dbReference type="GO" id="GO:0045944">
    <property type="term" value="P:positive regulation of transcription by RNA polymerase II"/>
    <property type="evidence" value="ECO:0007669"/>
    <property type="project" value="TreeGrafter"/>
</dbReference>
<evidence type="ECO:0000256" key="6">
    <source>
        <dbReference type="SAM" id="Phobius"/>
    </source>
</evidence>
<keyword evidence="3" id="KW-0238">DNA-binding</keyword>
<dbReference type="SMART" id="SM00906">
    <property type="entry name" value="Fungal_trans"/>
    <property type="match status" value="1"/>
</dbReference>
<evidence type="ECO:0000256" key="2">
    <source>
        <dbReference type="ARBA" id="ARBA00023015"/>
    </source>
</evidence>
<accession>A0AAV9PRN8</accession>